<dbReference type="Proteomes" id="UP000609064">
    <property type="component" value="Unassembled WGS sequence"/>
</dbReference>
<accession>A0A916ZA84</accession>
<proteinExistence type="predicted"/>
<sequence length="174" mass="19853">MIDYKDHSYLAPILKFFDQIGIAYQLTQITEPMFLPGIRIQDGILLIDTEHLLYPGDVIYEAGHLAVAPPEVRPKLTDPIKEQLDFDEATHEMMTLAWAYAAAIKSEIPLEVLFHPDGYKGQHLQIMQGYQSGMYIGLPMLQWLGMAYDANNAHQLGEKPFPEMKLWLRPPSIK</sequence>
<dbReference type="AlphaFoldDB" id="A0A916ZA84"/>
<dbReference type="EMBL" id="BMKK01000025">
    <property type="protein sequence ID" value="GGD83844.1"/>
    <property type="molecule type" value="Genomic_DNA"/>
</dbReference>
<organism evidence="1 2">
    <name type="scientific">Emticicia aquatilis</name>
    <dbReference type="NCBI Taxonomy" id="1537369"/>
    <lineage>
        <taxon>Bacteria</taxon>
        <taxon>Pseudomonadati</taxon>
        <taxon>Bacteroidota</taxon>
        <taxon>Cytophagia</taxon>
        <taxon>Cytophagales</taxon>
        <taxon>Leadbetterellaceae</taxon>
        <taxon>Emticicia</taxon>
    </lineage>
</organism>
<protein>
    <submittedName>
        <fullName evidence="1">Uncharacterized protein</fullName>
    </submittedName>
</protein>
<evidence type="ECO:0000313" key="2">
    <source>
        <dbReference type="Proteomes" id="UP000609064"/>
    </source>
</evidence>
<reference evidence="1" key="2">
    <citation type="submission" date="2020-09" db="EMBL/GenBank/DDBJ databases">
        <authorList>
            <person name="Sun Q."/>
            <person name="Zhou Y."/>
        </authorList>
    </citation>
    <scope>NUCLEOTIDE SEQUENCE</scope>
    <source>
        <strain evidence="1">CGMCC 1.15958</strain>
    </source>
</reference>
<name>A0A916ZA84_9BACT</name>
<keyword evidence="2" id="KW-1185">Reference proteome</keyword>
<comment type="caution">
    <text evidence="1">The sequence shown here is derived from an EMBL/GenBank/DDBJ whole genome shotgun (WGS) entry which is preliminary data.</text>
</comment>
<reference evidence="1" key="1">
    <citation type="journal article" date="2014" name="Int. J. Syst. Evol. Microbiol.">
        <title>Complete genome sequence of Corynebacterium casei LMG S-19264T (=DSM 44701T), isolated from a smear-ripened cheese.</title>
        <authorList>
            <consortium name="US DOE Joint Genome Institute (JGI-PGF)"/>
            <person name="Walter F."/>
            <person name="Albersmeier A."/>
            <person name="Kalinowski J."/>
            <person name="Ruckert C."/>
        </authorList>
    </citation>
    <scope>NUCLEOTIDE SEQUENCE</scope>
    <source>
        <strain evidence="1">CGMCC 1.15958</strain>
    </source>
</reference>
<gene>
    <name evidence="1" type="ORF">GCM10011514_54810</name>
</gene>
<evidence type="ECO:0000313" key="1">
    <source>
        <dbReference type="EMBL" id="GGD83844.1"/>
    </source>
</evidence>